<comment type="caution">
    <text evidence="8">The sequence shown here is derived from an EMBL/GenBank/DDBJ whole genome shotgun (WGS) entry which is preliminary data.</text>
</comment>
<organism evidence="8 9">
    <name type="scientific">Streptomyces hoynatensis</name>
    <dbReference type="NCBI Taxonomy" id="1141874"/>
    <lineage>
        <taxon>Bacteria</taxon>
        <taxon>Bacillati</taxon>
        <taxon>Actinomycetota</taxon>
        <taxon>Actinomycetes</taxon>
        <taxon>Kitasatosporales</taxon>
        <taxon>Streptomycetaceae</taxon>
        <taxon>Streptomyces</taxon>
    </lineage>
</organism>
<protein>
    <recommendedName>
        <fullName evidence="6">FMN dependent NADH:quinone oxidoreductase</fullName>
        <ecNumber evidence="6">1.6.5.-</ecNumber>
    </recommendedName>
    <alternativeName>
        <fullName evidence="6">Azo-dye reductase</fullName>
    </alternativeName>
    <alternativeName>
        <fullName evidence="6">FMN-dependent NADH-azo compound oxidoreductase</fullName>
    </alternativeName>
    <alternativeName>
        <fullName evidence="6">FMN-dependent NADH-azoreductase</fullName>
        <ecNumber evidence="6">1.7.1.17</ecNumber>
    </alternativeName>
</protein>
<dbReference type="PANTHER" id="PTHR43741:SF4">
    <property type="entry name" value="FMN-DEPENDENT NADH:QUINONE OXIDOREDUCTASE"/>
    <property type="match status" value="1"/>
</dbReference>
<dbReference type="SUPFAM" id="SSF52218">
    <property type="entry name" value="Flavoproteins"/>
    <property type="match status" value="1"/>
</dbReference>
<comment type="catalytic activity">
    <reaction evidence="5">
        <text>N,N-dimethyl-1,4-phenylenediamine + anthranilate + 2 NAD(+) = 2-(4-dimethylaminophenyl)diazenylbenzoate + 2 NADH + 2 H(+)</text>
        <dbReference type="Rhea" id="RHEA:55872"/>
        <dbReference type="ChEBI" id="CHEBI:15378"/>
        <dbReference type="ChEBI" id="CHEBI:15783"/>
        <dbReference type="ChEBI" id="CHEBI:16567"/>
        <dbReference type="ChEBI" id="CHEBI:57540"/>
        <dbReference type="ChEBI" id="CHEBI:57945"/>
        <dbReference type="ChEBI" id="CHEBI:71579"/>
        <dbReference type="EC" id="1.7.1.17"/>
    </reaction>
    <physiologicalReaction direction="right-to-left" evidence="5">
        <dbReference type="Rhea" id="RHEA:55874"/>
    </physiologicalReaction>
</comment>
<dbReference type="HAMAP" id="MF_01216">
    <property type="entry name" value="Azoreductase_type1"/>
    <property type="match status" value="1"/>
</dbReference>
<evidence type="ECO:0000259" key="7">
    <source>
        <dbReference type="Pfam" id="PF02525"/>
    </source>
</evidence>
<evidence type="ECO:0000256" key="2">
    <source>
        <dbReference type="ARBA" id="ARBA00022643"/>
    </source>
</evidence>
<comment type="function">
    <text evidence="6">Quinone reductase that provides resistance to thiol-specific stress caused by electrophilic quinones.</text>
</comment>
<dbReference type="PANTHER" id="PTHR43741">
    <property type="entry name" value="FMN-DEPENDENT NADH-AZOREDUCTASE 1"/>
    <property type="match status" value="1"/>
</dbReference>
<dbReference type="Gene3D" id="3.40.50.360">
    <property type="match status" value="1"/>
</dbReference>
<sequence length="215" mass="23104">MATLLHIDSSLNGENSVSRAVARSFREAWEQQHPEGTVRYRDLAAEPLPHLDGLAYHTQSVPAEERTPEQVAAFALREELASELEAADAVLIGAPLYNYSIPSNLKAWLDHVIIMGRTAGEGSTIAGKPVTVVTSRGGSYAPGTPMEGNDFAHPYLNWLLGGSLGMDVEFIVPELTLAPIVPAMAGLIGKSKESRERAHEQARERAKALAAQLAA</sequence>
<dbReference type="InterPro" id="IPR023048">
    <property type="entry name" value="NADH:quinone_OxRdtase_FMN_depd"/>
</dbReference>
<feature type="binding site" evidence="6">
    <location>
        <begin position="135"/>
        <end position="138"/>
    </location>
    <ligand>
        <name>FMN</name>
        <dbReference type="ChEBI" id="CHEBI:58210"/>
    </ligand>
</feature>
<feature type="binding site" evidence="6">
    <location>
        <begin position="16"/>
        <end position="18"/>
    </location>
    <ligand>
        <name>FMN</name>
        <dbReference type="ChEBI" id="CHEBI:58210"/>
    </ligand>
</feature>
<dbReference type="EC" id="1.7.1.17" evidence="6"/>
<proteinExistence type="inferred from homology"/>
<dbReference type="Pfam" id="PF02525">
    <property type="entry name" value="Flavodoxin_2"/>
    <property type="match status" value="1"/>
</dbReference>
<feature type="domain" description="Flavodoxin-like fold" evidence="7">
    <location>
        <begin position="3"/>
        <end position="184"/>
    </location>
</feature>
<accession>A0A3A9Z4J4</accession>
<comment type="similarity">
    <text evidence="6">Belongs to the azoreductase type 1 family.</text>
</comment>
<keyword evidence="3 6" id="KW-0560">Oxidoreductase</keyword>
<keyword evidence="2 6" id="KW-0288">FMN</keyword>
<dbReference type="EMBL" id="RBAL01000005">
    <property type="protein sequence ID" value="RKN43175.1"/>
    <property type="molecule type" value="Genomic_DNA"/>
</dbReference>
<dbReference type="GO" id="GO:0010181">
    <property type="term" value="F:FMN binding"/>
    <property type="evidence" value="ECO:0007669"/>
    <property type="project" value="UniProtKB-UniRule"/>
</dbReference>
<feature type="binding site" evidence="6">
    <location>
        <position position="10"/>
    </location>
    <ligand>
        <name>FMN</name>
        <dbReference type="ChEBI" id="CHEBI:58210"/>
    </ligand>
</feature>
<dbReference type="GO" id="GO:0009055">
    <property type="term" value="F:electron transfer activity"/>
    <property type="evidence" value="ECO:0007669"/>
    <property type="project" value="UniProtKB-UniRule"/>
</dbReference>
<evidence type="ECO:0000256" key="4">
    <source>
        <dbReference type="ARBA" id="ARBA00023027"/>
    </source>
</evidence>
<comment type="function">
    <text evidence="6">Also exhibits azoreductase activity. Catalyzes the reductive cleavage of the azo bond in aromatic azo compounds to the corresponding amines.</text>
</comment>
<evidence type="ECO:0000313" key="8">
    <source>
        <dbReference type="EMBL" id="RKN43175.1"/>
    </source>
</evidence>
<dbReference type="InterPro" id="IPR050104">
    <property type="entry name" value="FMN-dep_NADH:Q_OxRdtase_AzoR1"/>
</dbReference>
<comment type="subunit">
    <text evidence="6">Homodimer.</text>
</comment>
<dbReference type="EC" id="1.6.5.-" evidence="6"/>
<evidence type="ECO:0000256" key="1">
    <source>
        <dbReference type="ARBA" id="ARBA00022630"/>
    </source>
</evidence>
<keyword evidence="4 6" id="KW-0520">NAD</keyword>
<dbReference type="GO" id="GO:0016655">
    <property type="term" value="F:oxidoreductase activity, acting on NAD(P)H, quinone or similar compound as acceptor"/>
    <property type="evidence" value="ECO:0007669"/>
    <property type="project" value="InterPro"/>
</dbReference>
<dbReference type="AlphaFoldDB" id="A0A3A9Z4J4"/>
<dbReference type="GO" id="GO:0016652">
    <property type="term" value="F:oxidoreductase activity, acting on NAD(P)H as acceptor"/>
    <property type="evidence" value="ECO:0007669"/>
    <property type="project" value="UniProtKB-UniRule"/>
</dbReference>
<comment type="catalytic activity">
    <reaction evidence="6">
        <text>2 a quinone + NADH + H(+) = 2 a 1,4-benzosemiquinone + NAD(+)</text>
        <dbReference type="Rhea" id="RHEA:65952"/>
        <dbReference type="ChEBI" id="CHEBI:15378"/>
        <dbReference type="ChEBI" id="CHEBI:57540"/>
        <dbReference type="ChEBI" id="CHEBI:57945"/>
        <dbReference type="ChEBI" id="CHEBI:132124"/>
        <dbReference type="ChEBI" id="CHEBI:134225"/>
    </reaction>
</comment>
<gene>
    <name evidence="6" type="primary">azoR</name>
    <name evidence="8" type="ORF">D7294_11915</name>
</gene>
<dbReference type="OrthoDB" id="9805013at2"/>
<dbReference type="RefSeq" id="WP_120678532.1">
    <property type="nucleotide sequence ID" value="NZ_RBAL01000005.1"/>
</dbReference>
<keyword evidence="1 6" id="KW-0285">Flavoprotein</keyword>
<evidence type="ECO:0000313" key="9">
    <source>
        <dbReference type="Proteomes" id="UP000272474"/>
    </source>
</evidence>
<dbReference type="InterPro" id="IPR029039">
    <property type="entry name" value="Flavoprotein-like_sf"/>
</dbReference>
<reference evidence="8 9" key="1">
    <citation type="journal article" date="2014" name="Int. J. Syst. Evol. Microbiol.">
        <title>Streptomyces hoynatensis sp. nov., isolated from deep marine sediment.</title>
        <authorList>
            <person name="Veyisoglu A."/>
            <person name="Sahin N."/>
        </authorList>
    </citation>
    <scope>NUCLEOTIDE SEQUENCE [LARGE SCALE GENOMIC DNA]</scope>
    <source>
        <strain evidence="8 9">KCTC 29097</strain>
    </source>
</reference>
<keyword evidence="9" id="KW-1185">Reference proteome</keyword>
<dbReference type="InterPro" id="IPR003680">
    <property type="entry name" value="Flavodoxin_fold"/>
</dbReference>
<comment type="caution">
    <text evidence="6">Lacks conserved residue(s) required for the propagation of feature annotation.</text>
</comment>
<dbReference type="Proteomes" id="UP000272474">
    <property type="component" value="Unassembled WGS sequence"/>
</dbReference>
<evidence type="ECO:0000256" key="6">
    <source>
        <dbReference type="HAMAP-Rule" id="MF_01216"/>
    </source>
</evidence>
<name>A0A3A9Z4J4_9ACTN</name>
<comment type="cofactor">
    <cofactor evidence="6">
        <name>FMN</name>
        <dbReference type="ChEBI" id="CHEBI:58210"/>
    </cofactor>
    <text evidence="6">Binds 1 FMN per subunit.</text>
</comment>
<evidence type="ECO:0000256" key="5">
    <source>
        <dbReference type="ARBA" id="ARBA00048542"/>
    </source>
</evidence>
<evidence type="ECO:0000256" key="3">
    <source>
        <dbReference type="ARBA" id="ARBA00023002"/>
    </source>
</evidence>